<comment type="caution">
    <text evidence="1">The sequence shown here is derived from an EMBL/GenBank/DDBJ whole genome shotgun (WGS) entry which is preliminary data.</text>
</comment>
<accession>A0ABV2FK77</accession>
<name>A0ABV2FK77_9STRE</name>
<reference evidence="1 2" key="1">
    <citation type="submission" date="2024-06" db="EMBL/GenBank/DDBJ databases">
        <title>Genomic Encyclopedia of Type Strains, Phase IV (KMG-IV): sequencing the most valuable type-strain genomes for metagenomic binning, comparative biology and taxonomic classification.</title>
        <authorList>
            <person name="Goeker M."/>
        </authorList>
    </citation>
    <scope>NUCLEOTIDE SEQUENCE [LARGE SCALE GENOMIC DNA]</scope>
    <source>
        <strain evidence="1 2">DSM 28303</strain>
    </source>
</reference>
<dbReference type="EMBL" id="JBEPLO010000028">
    <property type="protein sequence ID" value="MET3558956.1"/>
    <property type="molecule type" value="Genomic_DNA"/>
</dbReference>
<proteinExistence type="predicted"/>
<keyword evidence="2" id="KW-1185">Reference proteome</keyword>
<evidence type="ECO:0000313" key="1">
    <source>
        <dbReference type="EMBL" id="MET3558956.1"/>
    </source>
</evidence>
<protein>
    <recommendedName>
        <fullName evidence="3">Transcriptional regulator</fullName>
    </recommendedName>
</protein>
<organism evidence="1 2">
    <name type="scientific">Streptococcus rupicaprae</name>
    <dbReference type="NCBI Taxonomy" id="759619"/>
    <lineage>
        <taxon>Bacteria</taxon>
        <taxon>Bacillati</taxon>
        <taxon>Bacillota</taxon>
        <taxon>Bacilli</taxon>
        <taxon>Lactobacillales</taxon>
        <taxon>Streptococcaceae</taxon>
        <taxon>Streptococcus</taxon>
    </lineage>
</organism>
<sequence>MAILSFFTFYRGPIGLSRLKIIERLGQLSQPLYFSCKEMLLKEEKSRINKQLNYLMRSVH</sequence>
<evidence type="ECO:0008006" key="3">
    <source>
        <dbReference type="Google" id="ProtNLM"/>
    </source>
</evidence>
<dbReference type="Proteomes" id="UP001549122">
    <property type="component" value="Unassembled WGS sequence"/>
</dbReference>
<evidence type="ECO:0000313" key="2">
    <source>
        <dbReference type="Proteomes" id="UP001549122"/>
    </source>
</evidence>
<gene>
    <name evidence="1" type="ORF">ABID29_002099</name>
</gene>